<evidence type="ECO:0000256" key="1">
    <source>
        <dbReference type="ARBA" id="ARBA00022737"/>
    </source>
</evidence>
<evidence type="ECO:0000256" key="2">
    <source>
        <dbReference type="ARBA" id="ARBA00022803"/>
    </source>
</evidence>
<dbReference type="EMBL" id="CP014503">
    <property type="protein sequence ID" value="ANB15807.1"/>
    <property type="molecule type" value="Genomic_DNA"/>
</dbReference>
<name>A0A161HNP8_9ASCO</name>
<dbReference type="OrthoDB" id="433738at2759"/>
<dbReference type="Proteomes" id="UP000189580">
    <property type="component" value="Chromosome b"/>
</dbReference>
<sequence length="199" mass="21749">MSLPVTVDPATKAISVDASFIDSLGEESQKDLNEKLLQLNDLSRYLTGLSLPVPPAPNTISKQLTDQVNKLRAHGVTQSKAGKHQEALKHFTLAVQLALKRPPWEAALYVIEEVCGLLALRADSYMALNLWPEAYTDASLIVLLVPTDPKGHHRRGRCLQTIGKYSEARVEYLTASAALPQDTSIKESLAEVEALLAKP</sequence>
<dbReference type="GeneID" id="30035475"/>
<dbReference type="GO" id="GO:0051879">
    <property type="term" value="F:Hsp90 protein binding"/>
    <property type="evidence" value="ECO:0007669"/>
    <property type="project" value="TreeGrafter"/>
</dbReference>
<dbReference type="KEGG" id="slb:AWJ20_3451"/>
<gene>
    <name evidence="3" type="primary">SGTA</name>
    <name evidence="3" type="ORF">AWJ20_3451</name>
</gene>
<keyword evidence="1" id="KW-0677">Repeat</keyword>
<dbReference type="InterPro" id="IPR011990">
    <property type="entry name" value="TPR-like_helical_dom_sf"/>
</dbReference>
<evidence type="ECO:0000313" key="4">
    <source>
        <dbReference type="Proteomes" id="UP000189580"/>
    </source>
</evidence>
<reference evidence="3 4" key="1">
    <citation type="submission" date="2016-02" db="EMBL/GenBank/DDBJ databases">
        <title>Complete genome sequence and transcriptome regulation of the pentose utilising yeast Sugiyamaella lignohabitans.</title>
        <authorList>
            <person name="Bellasio M."/>
            <person name="Peymann A."/>
            <person name="Valli M."/>
            <person name="Sipitzky M."/>
            <person name="Graf A."/>
            <person name="Sauer M."/>
            <person name="Marx H."/>
            <person name="Mattanovich D."/>
        </authorList>
    </citation>
    <scope>NUCLEOTIDE SEQUENCE [LARGE SCALE GENOMIC DNA]</scope>
    <source>
        <strain evidence="3 4">CBS 10342</strain>
    </source>
</reference>
<dbReference type="AlphaFoldDB" id="A0A161HNP8"/>
<evidence type="ECO:0000313" key="3">
    <source>
        <dbReference type="EMBL" id="ANB15807.1"/>
    </source>
</evidence>
<accession>A0A161HNP8</accession>
<protein>
    <submittedName>
        <fullName evidence="3">Small glutamine-rich tetratricopeptide repeat-containing protein alpha</fullName>
    </submittedName>
</protein>
<dbReference type="PANTHER" id="PTHR22904">
    <property type="entry name" value="TPR REPEAT CONTAINING PROTEIN"/>
    <property type="match status" value="1"/>
</dbReference>
<dbReference type="Gene3D" id="1.25.40.10">
    <property type="entry name" value="Tetratricopeptide repeat domain"/>
    <property type="match status" value="1"/>
</dbReference>
<proteinExistence type="predicted"/>
<keyword evidence="4" id="KW-1185">Reference proteome</keyword>
<dbReference type="SUPFAM" id="SSF48452">
    <property type="entry name" value="TPR-like"/>
    <property type="match status" value="1"/>
</dbReference>
<keyword evidence="2" id="KW-0802">TPR repeat</keyword>
<dbReference type="RefSeq" id="XP_018738284.1">
    <property type="nucleotide sequence ID" value="XM_018880468.1"/>
</dbReference>
<organism evidence="3 4">
    <name type="scientific">Sugiyamaella lignohabitans</name>
    <dbReference type="NCBI Taxonomy" id="796027"/>
    <lineage>
        <taxon>Eukaryota</taxon>
        <taxon>Fungi</taxon>
        <taxon>Dikarya</taxon>
        <taxon>Ascomycota</taxon>
        <taxon>Saccharomycotina</taxon>
        <taxon>Dipodascomycetes</taxon>
        <taxon>Dipodascales</taxon>
        <taxon>Trichomonascaceae</taxon>
        <taxon>Sugiyamaella</taxon>
    </lineage>
</organism>
<dbReference type="PANTHER" id="PTHR22904:SF523">
    <property type="entry name" value="STRESS-INDUCED-PHOSPHOPROTEIN 1"/>
    <property type="match status" value="1"/>
</dbReference>